<dbReference type="GO" id="GO:0005737">
    <property type="term" value="C:cytoplasm"/>
    <property type="evidence" value="ECO:0007669"/>
    <property type="project" value="UniProtKB-SubCell"/>
</dbReference>
<keyword evidence="6" id="KW-0813">Transport</keyword>
<gene>
    <name evidence="15" type="ORF">RCL2_001930300</name>
</gene>
<evidence type="ECO:0000256" key="7">
    <source>
        <dbReference type="ARBA" id="ARBA00022490"/>
    </source>
</evidence>
<dbReference type="Proteomes" id="UP000615446">
    <property type="component" value="Unassembled WGS sequence"/>
</dbReference>
<comment type="subcellular location">
    <subcellularLocation>
        <location evidence="2">Cytoplasm</location>
    </subcellularLocation>
</comment>
<dbReference type="SMART" id="SM00165">
    <property type="entry name" value="UBA"/>
    <property type="match status" value="1"/>
</dbReference>
<evidence type="ECO:0000256" key="10">
    <source>
        <dbReference type="ARBA" id="ARBA00022801"/>
    </source>
</evidence>
<dbReference type="SUPFAM" id="SSF46934">
    <property type="entry name" value="UBA-like"/>
    <property type="match status" value="1"/>
</dbReference>
<dbReference type="AlphaFoldDB" id="A0A8H3LT04"/>
<accession>A0A8H3LT04</accession>
<dbReference type="InterPro" id="IPR029071">
    <property type="entry name" value="Ubiquitin-like_domsf"/>
</dbReference>
<name>A0A8H3LT04_9GLOM</name>
<evidence type="ECO:0000256" key="8">
    <source>
        <dbReference type="ARBA" id="ARBA00022670"/>
    </source>
</evidence>
<evidence type="ECO:0000256" key="11">
    <source>
        <dbReference type="ARBA" id="ARBA00022927"/>
    </source>
</evidence>
<evidence type="ECO:0000256" key="4">
    <source>
        <dbReference type="ARBA" id="ARBA00011128"/>
    </source>
</evidence>
<evidence type="ECO:0000256" key="1">
    <source>
        <dbReference type="ARBA" id="ARBA00003231"/>
    </source>
</evidence>
<organism evidence="15 16">
    <name type="scientific">Rhizophagus clarus</name>
    <dbReference type="NCBI Taxonomy" id="94130"/>
    <lineage>
        <taxon>Eukaryota</taxon>
        <taxon>Fungi</taxon>
        <taxon>Fungi incertae sedis</taxon>
        <taxon>Mucoromycota</taxon>
        <taxon>Glomeromycotina</taxon>
        <taxon>Glomeromycetes</taxon>
        <taxon>Glomerales</taxon>
        <taxon>Glomeraceae</taxon>
        <taxon>Rhizophagus</taxon>
    </lineage>
</organism>
<keyword evidence="7" id="KW-0963">Cytoplasm</keyword>
<keyword evidence="8" id="KW-0645">Protease</keyword>
<evidence type="ECO:0000256" key="9">
    <source>
        <dbReference type="ARBA" id="ARBA00022750"/>
    </source>
</evidence>
<comment type="caution">
    <text evidence="15">The sequence shown here is derived from an EMBL/GenBank/DDBJ whole genome shotgun (WGS) entry which is preliminary data.</text>
</comment>
<dbReference type="InterPro" id="IPR009060">
    <property type="entry name" value="UBA-like_sf"/>
</dbReference>
<dbReference type="OrthoDB" id="1047367at2759"/>
<dbReference type="GO" id="GO:0006508">
    <property type="term" value="P:proteolysis"/>
    <property type="evidence" value="ECO:0007669"/>
    <property type="project" value="UniProtKB-KW"/>
</dbReference>
<dbReference type="InterPro" id="IPR015940">
    <property type="entry name" value="UBA"/>
</dbReference>
<feature type="domain" description="Ubiquitin-like" evidence="14">
    <location>
        <begin position="55"/>
        <end position="124"/>
    </location>
</feature>
<dbReference type="CDD" id="cd01796">
    <property type="entry name" value="Ubl_Ddi1_like"/>
    <property type="match status" value="1"/>
</dbReference>
<dbReference type="InterPro" id="IPR019103">
    <property type="entry name" value="Peptidase_aspartic_DDI1-type"/>
</dbReference>
<dbReference type="GO" id="GO:0004190">
    <property type="term" value="F:aspartic-type endopeptidase activity"/>
    <property type="evidence" value="ECO:0007669"/>
    <property type="project" value="UniProtKB-KW"/>
</dbReference>
<evidence type="ECO:0000256" key="2">
    <source>
        <dbReference type="ARBA" id="ARBA00004496"/>
    </source>
</evidence>
<evidence type="ECO:0000256" key="6">
    <source>
        <dbReference type="ARBA" id="ARBA00022448"/>
    </source>
</evidence>
<keyword evidence="9" id="KW-0064">Aspartyl protease</keyword>
<dbReference type="SMART" id="SM00213">
    <property type="entry name" value="UBQ"/>
    <property type="match status" value="1"/>
</dbReference>
<dbReference type="InterPro" id="IPR057273">
    <property type="entry name" value="Ddi1/2_HDD"/>
</dbReference>
<proteinExistence type="inferred from homology"/>
<comment type="similarity">
    <text evidence="3">Belongs to the DDI1 family.</text>
</comment>
<keyword evidence="11" id="KW-0653">Protein transport</keyword>
<dbReference type="PANTHER" id="PTHR15397">
    <property type="entry name" value="SODIUM-GLUCOSE COTRANSPORTER REGULATORY PROTEIN -RELATED"/>
    <property type="match status" value="1"/>
</dbReference>
<dbReference type="InterPro" id="IPR000626">
    <property type="entry name" value="Ubiquitin-like_dom"/>
</dbReference>
<dbReference type="SUPFAM" id="SSF50630">
    <property type="entry name" value="Acid proteases"/>
    <property type="match status" value="1"/>
</dbReference>
<sequence length="452" mass="50427">MIISLIKAFIVENLNFSLNYKGIKPGVVFNQNRNEFDRVISLSKSIQVLYTQKKMRIAFTTESGEVHNLEVDSQMELENFKALIETMTGIAPADQILSYHEQELTDPKKTLEQYGVIQDDILFLKKSPSSNQSSSTAAEHIRQIVLSRPDLIQQLLQYQPELADAALNDPSRFTALIRQMEQRQERMQQINMLNADPYDIEAQRRIEEEIRMQNVLDNMQTALEYSPESFGRVTMLYINVEVNGHPVKAFVDSGAQATIMSPQCAENCGIMRLVDKRFAGIAKGVGTAKIIGRVHSAQIRVGTDLFLACSFTIMEGRGVDLLFGLDMLKRHQACIDLRKNALVINDKEIRFLAEHELPESARMDEMGESLNDIASSSSASNTKSPSISSSIIANPPSSNSSSPVSQQHSQYPEEHIQNLISMGGITRDEAIKLLDIASGNVDTAASLLFDKN</sequence>
<dbReference type="Gene3D" id="1.10.8.10">
    <property type="entry name" value="DNA helicase RuvA subunit, C-terminal domain"/>
    <property type="match status" value="1"/>
</dbReference>
<dbReference type="Pfam" id="PF24669">
    <property type="entry name" value="Ddi2_HDD"/>
    <property type="match status" value="1"/>
</dbReference>
<protein>
    <recommendedName>
        <fullName evidence="5">DNA damage-inducible protein 1</fullName>
    </recommendedName>
</protein>
<dbReference type="Pfam" id="PF00240">
    <property type="entry name" value="ubiquitin"/>
    <property type="match status" value="1"/>
</dbReference>
<dbReference type="PROSITE" id="PS50030">
    <property type="entry name" value="UBA"/>
    <property type="match status" value="1"/>
</dbReference>
<dbReference type="InterPro" id="IPR021109">
    <property type="entry name" value="Peptidase_aspartic_dom_sf"/>
</dbReference>
<dbReference type="SUPFAM" id="SSF54236">
    <property type="entry name" value="Ubiquitin-like"/>
    <property type="match status" value="1"/>
</dbReference>
<feature type="compositionally biased region" description="Low complexity" evidence="12">
    <location>
        <begin position="372"/>
        <end position="405"/>
    </location>
</feature>
<feature type="region of interest" description="Disordered" evidence="12">
    <location>
        <begin position="372"/>
        <end position="411"/>
    </location>
</feature>
<dbReference type="GO" id="GO:0015031">
    <property type="term" value="P:protein transport"/>
    <property type="evidence" value="ECO:0007669"/>
    <property type="project" value="UniProtKB-KW"/>
</dbReference>
<dbReference type="InterPro" id="IPR033882">
    <property type="entry name" value="DDI1_N"/>
</dbReference>
<comment type="subunit">
    <text evidence="4">Binds ubiquitin and polyubiquitinated proteins.</text>
</comment>
<evidence type="ECO:0000259" key="13">
    <source>
        <dbReference type="PROSITE" id="PS50030"/>
    </source>
</evidence>
<keyword evidence="10" id="KW-0378">Hydrolase</keyword>
<evidence type="ECO:0000313" key="16">
    <source>
        <dbReference type="Proteomes" id="UP000615446"/>
    </source>
</evidence>
<dbReference type="EMBL" id="BLAL01000215">
    <property type="protein sequence ID" value="GES92529.1"/>
    <property type="molecule type" value="Genomic_DNA"/>
</dbReference>
<dbReference type="PANTHER" id="PTHR15397:SF3">
    <property type="entry name" value="DNA DAMAGE INDUCIBLE 1 HOMOLOG 2"/>
    <property type="match status" value="1"/>
</dbReference>
<evidence type="ECO:0000256" key="3">
    <source>
        <dbReference type="ARBA" id="ARBA00009136"/>
    </source>
</evidence>
<evidence type="ECO:0000313" key="15">
    <source>
        <dbReference type="EMBL" id="GES92529.1"/>
    </source>
</evidence>
<comment type="function">
    <text evidence="1">Probable aspartic protease. May be involved in the regulation of exocytosis. Acts as a linker between the 19S proteasome and polyubiquitinated proteins via UBA domain interactions with ubiquitin for their subsequent degradation. Required for S-phase checkpoint control.</text>
</comment>
<reference evidence="15" key="1">
    <citation type="submission" date="2019-10" db="EMBL/GenBank/DDBJ databases">
        <title>Conservation and host-specific expression of non-tandemly repeated heterogenous ribosome RNA gene in arbuscular mycorrhizal fungi.</title>
        <authorList>
            <person name="Maeda T."/>
            <person name="Kobayashi Y."/>
            <person name="Nakagawa T."/>
            <person name="Ezawa T."/>
            <person name="Yamaguchi K."/>
            <person name="Bino T."/>
            <person name="Nishimoto Y."/>
            <person name="Shigenobu S."/>
            <person name="Kawaguchi M."/>
        </authorList>
    </citation>
    <scope>NUCLEOTIDE SEQUENCE</scope>
    <source>
        <strain evidence="15">HR1</strain>
    </source>
</reference>
<dbReference type="Gene3D" id="2.40.70.10">
    <property type="entry name" value="Acid Proteases"/>
    <property type="match status" value="1"/>
</dbReference>
<evidence type="ECO:0000259" key="14">
    <source>
        <dbReference type="PROSITE" id="PS50053"/>
    </source>
</evidence>
<evidence type="ECO:0000256" key="12">
    <source>
        <dbReference type="SAM" id="MobiDB-lite"/>
    </source>
</evidence>
<evidence type="ECO:0000256" key="5">
    <source>
        <dbReference type="ARBA" id="ARBA00021491"/>
    </source>
</evidence>
<dbReference type="Gene3D" id="3.10.20.90">
    <property type="entry name" value="Phosphatidylinositol 3-kinase Catalytic Subunit, Chain A, domain 1"/>
    <property type="match status" value="1"/>
</dbReference>
<feature type="domain" description="UBA" evidence="13">
    <location>
        <begin position="410"/>
        <end position="451"/>
    </location>
</feature>
<dbReference type="PROSITE" id="PS50053">
    <property type="entry name" value="UBIQUITIN_2"/>
    <property type="match status" value="1"/>
</dbReference>
<dbReference type="CDD" id="cd05479">
    <property type="entry name" value="RP_DDI"/>
    <property type="match status" value="1"/>
</dbReference>
<dbReference type="Pfam" id="PF09668">
    <property type="entry name" value="Asp_protease"/>
    <property type="match status" value="1"/>
</dbReference>